<dbReference type="KEGG" id="mas:Mahau_1551"/>
<dbReference type="GO" id="GO:0004088">
    <property type="term" value="F:carbamoyl-phosphate synthase (glutamine-hydrolyzing) activity"/>
    <property type="evidence" value="ECO:0007669"/>
    <property type="project" value="UniProtKB-UniRule"/>
</dbReference>
<dbReference type="InterPro" id="IPR050472">
    <property type="entry name" value="Anth_synth/Amidotransfase"/>
</dbReference>
<feature type="binding site" evidence="11">
    <location>
        <position position="254"/>
    </location>
    <ligand>
        <name>L-glutamine</name>
        <dbReference type="ChEBI" id="CHEBI:58359"/>
    </ligand>
</feature>
<reference evidence="14" key="1">
    <citation type="submission" date="2010-11" db="EMBL/GenBank/DDBJ databases">
        <title>The complete genome of Mahella australiensis DSM 15567.</title>
        <authorList>
            <consortium name="US DOE Joint Genome Institute (JGI-PGF)"/>
            <person name="Lucas S."/>
            <person name="Copeland A."/>
            <person name="Lapidus A."/>
            <person name="Bruce D."/>
            <person name="Goodwin L."/>
            <person name="Pitluck S."/>
            <person name="Kyrpides N."/>
            <person name="Mavromatis K."/>
            <person name="Pagani I."/>
            <person name="Ivanova N."/>
            <person name="Teshima H."/>
            <person name="Brettin T."/>
            <person name="Detter J.C."/>
            <person name="Han C."/>
            <person name="Tapia R."/>
            <person name="Land M."/>
            <person name="Hauser L."/>
            <person name="Markowitz V."/>
            <person name="Cheng J.-F."/>
            <person name="Hugenholtz P."/>
            <person name="Woyke T."/>
            <person name="Wu D."/>
            <person name="Spring S."/>
            <person name="Pukall R."/>
            <person name="Steenblock K."/>
            <person name="Schneider S."/>
            <person name="Klenk H.-P."/>
            <person name="Eisen J.A."/>
        </authorList>
    </citation>
    <scope>NUCLEOTIDE SEQUENCE [LARGE SCALE GENOMIC DNA]</scope>
    <source>
        <strain evidence="14">DSM 15567 / CIP 107919 / 50-1 BON</strain>
    </source>
</reference>
<dbReference type="CDD" id="cd01744">
    <property type="entry name" value="GATase1_CPSase"/>
    <property type="match status" value="1"/>
</dbReference>
<comment type="catalytic activity">
    <reaction evidence="10 11">
        <text>L-glutamine + H2O = L-glutamate + NH4(+)</text>
        <dbReference type="Rhea" id="RHEA:15889"/>
        <dbReference type="ChEBI" id="CHEBI:15377"/>
        <dbReference type="ChEBI" id="CHEBI:28938"/>
        <dbReference type="ChEBI" id="CHEBI:29985"/>
        <dbReference type="ChEBI" id="CHEBI:58359"/>
    </reaction>
</comment>
<evidence type="ECO:0000256" key="5">
    <source>
        <dbReference type="ARBA" id="ARBA00022741"/>
    </source>
</evidence>
<evidence type="ECO:0000256" key="7">
    <source>
        <dbReference type="ARBA" id="ARBA00022962"/>
    </source>
</evidence>
<feature type="binding site" evidence="11">
    <location>
        <position position="223"/>
    </location>
    <ligand>
        <name>L-glutamine</name>
        <dbReference type="ChEBI" id="CHEBI:58359"/>
    </ligand>
</feature>
<evidence type="ECO:0000313" key="14">
    <source>
        <dbReference type="Proteomes" id="UP000008457"/>
    </source>
</evidence>
<evidence type="ECO:0000256" key="10">
    <source>
        <dbReference type="ARBA" id="ARBA00049285"/>
    </source>
</evidence>
<dbReference type="HOGENOM" id="CLU_035901_2_1_9"/>
<feature type="region of interest" description="CPSase" evidence="11">
    <location>
        <begin position="1"/>
        <end position="174"/>
    </location>
</feature>
<evidence type="ECO:0000256" key="9">
    <source>
        <dbReference type="ARBA" id="ARBA00048816"/>
    </source>
</evidence>
<evidence type="ECO:0000259" key="12">
    <source>
        <dbReference type="SMART" id="SM01097"/>
    </source>
</evidence>
<comment type="subunit">
    <text evidence="11">Composed of two chains; the small (or glutamine) chain promotes the hydrolysis of glutamine to ammonia, which is used by the large (or ammonia) chain to synthesize carbamoyl phosphate. Tetramer of heterodimers (alpha,beta)4.</text>
</comment>
<dbReference type="PRINTS" id="PR00097">
    <property type="entry name" value="ANTSNTHASEII"/>
</dbReference>
<feature type="binding site" evidence="11">
    <location>
        <position position="48"/>
    </location>
    <ligand>
        <name>L-glutamine</name>
        <dbReference type="ChEBI" id="CHEBI:58359"/>
    </ligand>
</feature>
<reference evidence="13 14" key="2">
    <citation type="journal article" date="2011" name="Stand. Genomic Sci.">
        <title>Complete genome sequence of Mahella australiensis type strain (50-1 BON).</title>
        <authorList>
            <person name="Sikorski J."/>
            <person name="Teshima H."/>
            <person name="Nolan M."/>
            <person name="Lucas S."/>
            <person name="Hammon N."/>
            <person name="Deshpande S."/>
            <person name="Cheng J.F."/>
            <person name="Pitluck S."/>
            <person name="Liolios K."/>
            <person name="Pagani I."/>
            <person name="Ivanova N."/>
            <person name="Huntemann M."/>
            <person name="Mavromatis K."/>
            <person name="Ovchinikova G."/>
            <person name="Pati A."/>
            <person name="Tapia R."/>
            <person name="Han C."/>
            <person name="Goodwin L."/>
            <person name="Chen A."/>
            <person name="Palaniappan K."/>
            <person name="Land M."/>
            <person name="Hauser L."/>
            <person name="Ngatchou-Djao O.D."/>
            <person name="Rohde M."/>
            <person name="Pukall R."/>
            <person name="Spring S."/>
            <person name="Abt B."/>
            <person name="Goker M."/>
            <person name="Detter J.C."/>
            <person name="Woyke T."/>
            <person name="Bristow J."/>
            <person name="Markowitz V."/>
            <person name="Hugenholtz P."/>
            <person name="Eisen J.A."/>
            <person name="Kyrpides N.C."/>
            <person name="Klenk H.P."/>
            <person name="Lapidus A."/>
        </authorList>
    </citation>
    <scope>NUCLEOTIDE SEQUENCE [LARGE SCALE GENOMIC DNA]</scope>
    <source>
        <strain evidence="14">DSM 15567 / CIP 107919 / 50-1 BON</strain>
    </source>
</reference>
<dbReference type="Pfam" id="PF00117">
    <property type="entry name" value="GATase"/>
    <property type="match status" value="1"/>
</dbReference>
<dbReference type="GO" id="GO:0044205">
    <property type="term" value="P:'de novo' UMP biosynthetic process"/>
    <property type="evidence" value="ECO:0007669"/>
    <property type="project" value="UniProtKB-UniRule"/>
</dbReference>
<comment type="pathway">
    <text evidence="2 11">Amino-acid biosynthesis; L-arginine biosynthesis; carbamoyl phosphate from bicarbonate: step 1/1.</text>
</comment>
<protein>
    <recommendedName>
        <fullName evidence="11">Carbamoyl phosphate synthase small chain</fullName>
        <ecNumber evidence="11">6.3.5.5</ecNumber>
    </recommendedName>
    <alternativeName>
        <fullName evidence="11">Carbamoyl phosphate synthetase glutamine chain</fullName>
    </alternativeName>
</protein>
<evidence type="ECO:0000256" key="11">
    <source>
        <dbReference type="HAMAP-Rule" id="MF_01209"/>
    </source>
</evidence>
<keyword evidence="8 11" id="KW-0665">Pyrimidine biosynthesis</keyword>
<feature type="active site" evidence="11">
    <location>
        <position position="333"/>
    </location>
</feature>
<dbReference type="PANTHER" id="PTHR43418">
    <property type="entry name" value="MULTIFUNCTIONAL TRYPTOPHAN BIOSYNTHESIS PROTEIN-RELATED"/>
    <property type="match status" value="1"/>
</dbReference>
<feature type="binding site" evidence="11">
    <location>
        <position position="295"/>
    </location>
    <ligand>
        <name>L-glutamine</name>
        <dbReference type="ChEBI" id="CHEBI:58359"/>
    </ligand>
</feature>
<keyword evidence="11" id="KW-0055">Arginine biosynthesis</keyword>
<dbReference type="UniPathway" id="UPA00070">
    <property type="reaction ID" value="UER00115"/>
</dbReference>
<feature type="binding site" evidence="11">
    <location>
        <position position="225"/>
    </location>
    <ligand>
        <name>L-glutamine</name>
        <dbReference type="ChEBI" id="CHEBI:58359"/>
    </ligand>
</feature>
<keyword evidence="14" id="KW-1185">Reference proteome</keyword>
<gene>
    <name evidence="11" type="primary">carA</name>
    <name evidence="13" type="ordered locus">Mahau_1551</name>
</gene>
<dbReference type="InterPro" id="IPR017926">
    <property type="entry name" value="GATASE"/>
</dbReference>
<feature type="domain" description="Carbamoyl-phosphate synthase small subunit N-terminal" evidence="12">
    <location>
        <begin position="4"/>
        <end position="134"/>
    </location>
</feature>
<evidence type="ECO:0000313" key="13">
    <source>
        <dbReference type="EMBL" id="AEE96740.1"/>
    </source>
</evidence>
<dbReference type="GO" id="GO:0006541">
    <property type="term" value="P:glutamine metabolic process"/>
    <property type="evidence" value="ECO:0007669"/>
    <property type="project" value="InterPro"/>
</dbReference>
<evidence type="ECO:0000256" key="1">
    <source>
        <dbReference type="ARBA" id="ARBA00004812"/>
    </source>
</evidence>
<keyword evidence="7 11" id="KW-0315">Glutamine amidotransferase</keyword>
<dbReference type="SUPFAM" id="SSF52317">
    <property type="entry name" value="Class I glutamine amidotransferase-like"/>
    <property type="match status" value="1"/>
</dbReference>
<keyword evidence="4 11" id="KW-0436">Ligase</keyword>
<dbReference type="GO" id="GO:0004359">
    <property type="term" value="F:glutaminase activity"/>
    <property type="evidence" value="ECO:0007669"/>
    <property type="project" value="RHEA"/>
</dbReference>
<comment type="catalytic activity">
    <reaction evidence="9 11">
        <text>hydrogencarbonate + L-glutamine + 2 ATP + H2O = carbamoyl phosphate + L-glutamate + 2 ADP + phosphate + 2 H(+)</text>
        <dbReference type="Rhea" id="RHEA:18633"/>
        <dbReference type="ChEBI" id="CHEBI:15377"/>
        <dbReference type="ChEBI" id="CHEBI:15378"/>
        <dbReference type="ChEBI" id="CHEBI:17544"/>
        <dbReference type="ChEBI" id="CHEBI:29985"/>
        <dbReference type="ChEBI" id="CHEBI:30616"/>
        <dbReference type="ChEBI" id="CHEBI:43474"/>
        <dbReference type="ChEBI" id="CHEBI:58228"/>
        <dbReference type="ChEBI" id="CHEBI:58359"/>
        <dbReference type="ChEBI" id="CHEBI:456216"/>
        <dbReference type="EC" id="6.3.5.5"/>
    </reaction>
</comment>
<evidence type="ECO:0000256" key="6">
    <source>
        <dbReference type="ARBA" id="ARBA00022840"/>
    </source>
</evidence>
<evidence type="ECO:0000256" key="2">
    <source>
        <dbReference type="ARBA" id="ARBA00005077"/>
    </source>
</evidence>
<dbReference type="eggNOG" id="COG0505">
    <property type="taxonomic scope" value="Bacteria"/>
</dbReference>
<evidence type="ECO:0000256" key="8">
    <source>
        <dbReference type="ARBA" id="ARBA00022975"/>
    </source>
</evidence>
<keyword evidence="5 11" id="KW-0547">Nucleotide-binding</keyword>
<organism evidence="13 14">
    <name type="scientific">Mahella australiensis (strain DSM 15567 / CIP 107919 / 50-1 BON)</name>
    <dbReference type="NCBI Taxonomy" id="697281"/>
    <lineage>
        <taxon>Bacteria</taxon>
        <taxon>Bacillati</taxon>
        <taxon>Bacillota</taxon>
        <taxon>Clostridia</taxon>
        <taxon>Thermoanaerobacterales</taxon>
        <taxon>Thermoanaerobacterales Family IV. Incertae Sedis</taxon>
        <taxon>Mahella</taxon>
    </lineage>
</organism>
<dbReference type="HAMAP" id="MF_01209">
    <property type="entry name" value="CPSase_S_chain"/>
    <property type="match status" value="1"/>
</dbReference>
<dbReference type="Gene3D" id="3.50.30.20">
    <property type="entry name" value="Carbamoyl-phosphate synthase small subunit, N-terminal domain"/>
    <property type="match status" value="1"/>
</dbReference>
<dbReference type="OrthoDB" id="9804328at2"/>
<dbReference type="NCBIfam" id="NF009475">
    <property type="entry name" value="PRK12838.1"/>
    <property type="match status" value="1"/>
</dbReference>
<name>F3ZYY1_MAHA5</name>
<feature type="active site" description="Nucleophile" evidence="11">
    <location>
        <position position="250"/>
    </location>
</feature>
<dbReference type="GO" id="GO:0006526">
    <property type="term" value="P:L-arginine biosynthetic process"/>
    <property type="evidence" value="ECO:0007669"/>
    <property type="project" value="UniProtKB-UniRule"/>
</dbReference>
<proteinExistence type="inferred from homology"/>
<dbReference type="InterPro" id="IPR029062">
    <property type="entry name" value="Class_I_gatase-like"/>
</dbReference>
<dbReference type="GO" id="GO:0006207">
    <property type="term" value="P:'de novo' pyrimidine nucleobase biosynthetic process"/>
    <property type="evidence" value="ECO:0007669"/>
    <property type="project" value="InterPro"/>
</dbReference>
<dbReference type="EC" id="6.3.5.5" evidence="11"/>
<dbReference type="UniPathway" id="UPA00068">
    <property type="reaction ID" value="UER00171"/>
</dbReference>
<dbReference type="PROSITE" id="PS51273">
    <property type="entry name" value="GATASE_TYPE_1"/>
    <property type="match status" value="1"/>
</dbReference>
<accession>F3ZYY1</accession>
<dbReference type="PRINTS" id="PR00099">
    <property type="entry name" value="CPSGATASE"/>
</dbReference>
<feature type="binding site" evidence="11">
    <location>
        <position position="251"/>
    </location>
    <ligand>
        <name>L-glutamine</name>
        <dbReference type="ChEBI" id="CHEBI:58359"/>
    </ligand>
</feature>
<dbReference type="EMBL" id="CP002360">
    <property type="protein sequence ID" value="AEE96740.1"/>
    <property type="molecule type" value="Genomic_DNA"/>
</dbReference>
<keyword evidence="6 11" id="KW-0067">ATP-binding</keyword>
<dbReference type="GO" id="GO:0005524">
    <property type="term" value="F:ATP binding"/>
    <property type="evidence" value="ECO:0007669"/>
    <property type="project" value="UniProtKB-UniRule"/>
</dbReference>
<dbReference type="PANTHER" id="PTHR43418:SF7">
    <property type="entry name" value="CARBAMOYL-PHOSPHATE SYNTHASE SMALL CHAIN"/>
    <property type="match status" value="1"/>
</dbReference>
<dbReference type="SMART" id="SM01097">
    <property type="entry name" value="CPSase_sm_chain"/>
    <property type="match status" value="1"/>
</dbReference>
<sequence length="355" mass="39860">MENKKAILVLEDGSYFEGEAFGRTGQAHGEVVFNTCMTGYEEVLTDPSYKGQMVVMTYPLIGNYGMNEEDVESYKPHVEGFIIKELCDYPSNWRCTIHPVQYFERWGIMGIHRVDTRQITQHIRNFGSMYGVISTESFDVQALAETARNIGTVKRDLVDMVSVKKTRHIEGPGHRVVVMDMGMKENIARSLVKRGCDVYVVPCHTSAKEILDLNPEGILISNGPGDPQDIPYAIETIRNLIGKKPIMGICLGHQLLGLALGGQTYKLKFGHHGGNHPVKDFNKGRVYITSQNHNYALRDDFCKQATVTHINLNDNTVEGFVHNEYPIISVQYHPEASPGPHDSAYMFDEFVGMMA</sequence>
<dbReference type="InterPro" id="IPR036480">
    <property type="entry name" value="CarbP_synth_ssu_N_sf"/>
</dbReference>
<comment type="function">
    <text evidence="11">Small subunit of the glutamine-dependent carbamoyl phosphate synthetase (CPSase). CPSase catalyzes the formation of carbamoyl phosphate from the ammonia moiety of glutamine, carbonate, and phosphate donated by ATP, constituting the first step of 2 biosynthetic pathways, one leading to arginine and/or urea and the other to pyrimidine nucleotides. The small subunit (glutamine amidotransferase) binds and cleaves glutamine to supply the large subunit with the substrate ammonia.</text>
</comment>
<dbReference type="Pfam" id="PF00988">
    <property type="entry name" value="CPSase_sm_chain"/>
    <property type="match status" value="1"/>
</dbReference>
<dbReference type="Gene3D" id="3.40.50.880">
    <property type="match status" value="1"/>
</dbReference>
<evidence type="ECO:0000256" key="4">
    <source>
        <dbReference type="ARBA" id="ARBA00022598"/>
    </source>
</evidence>
<comment type="caution">
    <text evidence="11">Lacks conserved residue(s) required for the propagation of feature annotation.</text>
</comment>
<keyword evidence="11" id="KW-0028">Amino-acid biosynthesis</keyword>
<dbReference type="PRINTS" id="PR00096">
    <property type="entry name" value="GATASE"/>
</dbReference>
<feature type="active site" evidence="11">
    <location>
        <position position="335"/>
    </location>
</feature>
<dbReference type="InterPro" id="IPR002474">
    <property type="entry name" value="CarbamoylP_synth_ssu_N"/>
</dbReference>
<dbReference type="InterPro" id="IPR035686">
    <property type="entry name" value="CPSase_GATase1"/>
</dbReference>
<dbReference type="SUPFAM" id="SSF52021">
    <property type="entry name" value="Carbamoyl phosphate synthetase, small subunit N-terminal domain"/>
    <property type="match status" value="1"/>
</dbReference>
<comment type="pathway">
    <text evidence="1 11">Pyrimidine metabolism; UMP biosynthesis via de novo pathway; (S)-dihydroorotate from bicarbonate: step 1/3.</text>
</comment>
<feature type="binding site" evidence="11">
    <location>
        <position position="292"/>
    </location>
    <ligand>
        <name>L-glutamine</name>
        <dbReference type="ChEBI" id="CHEBI:58359"/>
    </ligand>
</feature>
<dbReference type="NCBIfam" id="TIGR01368">
    <property type="entry name" value="CPSaseIIsmall"/>
    <property type="match status" value="1"/>
</dbReference>
<dbReference type="STRING" id="697281.Mahau_1551"/>
<dbReference type="FunFam" id="3.50.30.20:FF:000001">
    <property type="entry name" value="Carbamoyl-phosphate synthase small chain"/>
    <property type="match status" value="1"/>
</dbReference>
<dbReference type="Proteomes" id="UP000008457">
    <property type="component" value="Chromosome"/>
</dbReference>
<dbReference type="InterPro" id="IPR006274">
    <property type="entry name" value="CarbamoylP_synth_ssu"/>
</dbReference>
<evidence type="ECO:0000256" key="3">
    <source>
        <dbReference type="ARBA" id="ARBA00007800"/>
    </source>
</evidence>
<dbReference type="AlphaFoldDB" id="F3ZYY1"/>
<comment type="similarity">
    <text evidence="3 11">Belongs to the CarA family.</text>
</comment>
<dbReference type="RefSeq" id="WP_013781169.1">
    <property type="nucleotide sequence ID" value="NC_015520.1"/>
</dbReference>